<dbReference type="EMBL" id="LTDL01000041">
    <property type="protein sequence ID" value="OAG29228.1"/>
    <property type="molecule type" value="Genomic_DNA"/>
</dbReference>
<dbReference type="FunFam" id="3.30.160.60:FF:000072">
    <property type="entry name" value="zinc finger protein 143 isoform X1"/>
    <property type="match status" value="1"/>
</dbReference>
<dbReference type="GeneID" id="93647651"/>
<evidence type="ECO:0000256" key="3">
    <source>
        <dbReference type="ARBA" id="ARBA00022771"/>
    </source>
</evidence>
<dbReference type="SUPFAM" id="SSF57667">
    <property type="entry name" value="beta-beta-alpha zinc fingers"/>
    <property type="match status" value="1"/>
</dbReference>
<evidence type="ECO:0000256" key="5">
    <source>
        <dbReference type="PROSITE-ProRule" id="PRU00042"/>
    </source>
</evidence>
<dbReference type="GO" id="GO:0000978">
    <property type="term" value="F:RNA polymerase II cis-regulatory region sequence-specific DNA binding"/>
    <property type="evidence" value="ECO:0007669"/>
    <property type="project" value="UniProtKB-ARBA"/>
</dbReference>
<evidence type="ECO:0000313" key="8">
    <source>
        <dbReference type="Proteomes" id="UP000185944"/>
    </source>
</evidence>
<reference evidence="7 8" key="1">
    <citation type="submission" date="2016-02" db="EMBL/GenBank/DDBJ databases">
        <title>Discovery of a natural microsporidian pathogen with a broad tissue tropism in Caenorhabditis elegans.</title>
        <authorList>
            <person name="Luallen R.J."/>
            <person name="Reinke A.W."/>
            <person name="Tong L."/>
            <person name="Botts M.R."/>
            <person name="Felix M.-A."/>
            <person name="Troemel E.R."/>
        </authorList>
    </citation>
    <scope>NUCLEOTIDE SEQUENCE [LARGE SCALE GENOMIC DNA]</scope>
    <source>
        <strain evidence="7 8">JUm2807</strain>
    </source>
</reference>
<evidence type="ECO:0000259" key="6">
    <source>
        <dbReference type="PROSITE" id="PS50157"/>
    </source>
</evidence>
<name>A0A177EBN3_9MICR</name>
<dbReference type="AlphaFoldDB" id="A0A177EBN3"/>
<evidence type="ECO:0000256" key="2">
    <source>
        <dbReference type="ARBA" id="ARBA00022737"/>
    </source>
</evidence>
<dbReference type="PROSITE" id="PS50157">
    <property type="entry name" value="ZINC_FINGER_C2H2_2"/>
    <property type="match status" value="2"/>
</dbReference>
<dbReference type="GO" id="GO:0008270">
    <property type="term" value="F:zinc ion binding"/>
    <property type="evidence" value="ECO:0007669"/>
    <property type="project" value="UniProtKB-KW"/>
</dbReference>
<dbReference type="RefSeq" id="XP_067543907.1">
    <property type="nucleotide sequence ID" value="XM_067688719.1"/>
</dbReference>
<dbReference type="OrthoDB" id="654211at2759"/>
<dbReference type="InterPro" id="IPR013087">
    <property type="entry name" value="Znf_C2H2_type"/>
</dbReference>
<dbReference type="PANTHER" id="PTHR23235">
    <property type="entry name" value="KRUEPPEL-LIKE TRANSCRIPTION FACTOR"/>
    <property type="match status" value="1"/>
</dbReference>
<feature type="domain" description="C2H2-type" evidence="6">
    <location>
        <begin position="120"/>
        <end position="149"/>
    </location>
</feature>
<protein>
    <recommendedName>
        <fullName evidence="6">C2H2-type domain-containing protein</fullName>
    </recommendedName>
</protein>
<evidence type="ECO:0000256" key="1">
    <source>
        <dbReference type="ARBA" id="ARBA00022723"/>
    </source>
</evidence>
<dbReference type="STRING" id="1805483.A0A177EBN3"/>
<evidence type="ECO:0000256" key="4">
    <source>
        <dbReference type="ARBA" id="ARBA00022833"/>
    </source>
</evidence>
<gene>
    <name evidence="7" type="ORF">NEDG_01301</name>
</gene>
<dbReference type="VEuPathDB" id="MicrosporidiaDB:NEDG_01301"/>
<dbReference type="FunFam" id="3.30.160.60:FF:000358">
    <property type="entry name" value="zinc finger protein 24"/>
    <property type="match status" value="1"/>
</dbReference>
<dbReference type="Pfam" id="PF00096">
    <property type="entry name" value="zf-C2H2"/>
    <property type="match status" value="2"/>
</dbReference>
<accession>A0A177EBN3</accession>
<proteinExistence type="predicted"/>
<keyword evidence="4" id="KW-0862">Zinc</keyword>
<dbReference type="GO" id="GO:0000981">
    <property type="term" value="F:DNA-binding transcription factor activity, RNA polymerase II-specific"/>
    <property type="evidence" value="ECO:0007669"/>
    <property type="project" value="TreeGrafter"/>
</dbReference>
<keyword evidence="1" id="KW-0479">Metal-binding</keyword>
<keyword evidence="3 5" id="KW-0863">Zinc-finger</keyword>
<feature type="domain" description="C2H2-type" evidence="6">
    <location>
        <begin position="150"/>
        <end position="179"/>
    </location>
</feature>
<sequence length="181" mass="21343">MKSLGNNIFTQDETDFNRQFQSDLPNSRIEEIILKSIDDQESLFNQSLFHSDYGTTHHSETYAKEIINMCTGYGLHDIEYIPPTLDSASIHQKSFFHPSKRLSKQEREEKRKSSTETRPFICSYVDCTKAFKRFEHLKRHYRIHTGEKPFRCPSVGCNKSFSRSDNLMQHSKVHTPRHRRD</sequence>
<dbReference type="Proteomes" id="UP000185944">
    <property type="component" value="Unassembled WGS sequence"/>
</dbReference>
<dbReference type="InterPro" id="IPR036236">
    <property type="entry name" value="Znf_C2H2_sf"/>
</dbReference>
<organism evidence="7 8">
    <name type="scientific">Nematocida displodere</name>
    <dbReference type="NCBI Taxonomy" id="1805483"/>
    <lineage>
        <taxon>Eukaryota</taxon>
        <taxon>Fungi</taxon>
        <taxon>Fungi incertae sedis</taxon>
        <taxon>Microsporidia</taxon>
        <taxon>Nematocida</taxon>
    </lineage>
</organism>
<dbReference type="SMART" id="SM00355">
    <property type="entry name" value="ZnF_C2H2"/>
    <property type="match status" value="2"/>
</dbReference>
<dbReference type="PANTHER" id="PTHR23235:SF120">
    <property type="entry name" value="KRUPPEL-LIKE FACTOR 15"/>
    <property type="match status" value="1"/>
</dbReference>
<evidence type="ECO:0000313" key="7">
    <source>
        <dbReference type="EMBL" id="OAG29228.1"/>
    </source>
</evidence>
<dbReference type="PROSITE" id="PS00028">
    <property type="entry name" value="ZINC_FINGER_C2H2_1"/>
    <property type="match status" value="2"/>
</dbReference>
<dbReference type="Gene3D" id="3.30.160.60">
    <property type="entry name" value="Classic Zinc Finger"/>
    <property type="match status" value="2"/>
</dbReference>
<comment type="caution">
    <text evidence="7">The sequence shown here is derived from an EMBL/GenBank/DDBJ whole genome shotgun (WGS) entry which is preliminary data.</text>
</comment>
<keyword evidence="8" id="KW-1185">Reference proteome</keyword>
<keyword evidence="2" id="KW-0677">Repeat</keyword>